<dbReference type="RefSeq" id="WP_079700621.1">
    <property type="nucleotide sequence ID" value="NZ_FUYR01000001.1"/>
</dbReference>
<keyword evidence="5" id="KW-0812">Transmembrane</keyword>
<dbReference type="SUPFAM" id="SSF47384">
    <property type="entry name" value="Homodimeric domain of signal transducing histidine kinase"/>
    <property type="match status" value="1"/>
</dbReference>
<dbReference type="PRINTS" id="PR00344">
    <property type="entry name" value="BCTRLSENSOR"/>
</dbReference>
<dbReference type="CDD" id="cd16922">
    <property type="entry name" value="HATPase_EvgS-ArcB-TorS-like"/>
    <property type="match status" value="1"/>
</dbReference>
<keyword evidence="5" id="KW-1133">Transmembrane helix</keyword>
<dbReference type="Pfam" id="PF00512">
    <property type="entry name" value="HisKA"/>
    <property type="match status" value="1"/>
</dbReference>
<evidence type="ECO:0000256" key="5">
    <source>
        <dbReference type="SAM" id="Phobius"/>
    </source>
</evidence>
<keyword evidence="8" id="KW-0418">Kinase</keyword>
<dbReference type="AlphaFoldDB" id="A0A1T4ZZW4"/>
<dbReference type="PROSITE" id="PS50109">
    <property type="entry name" value="HIS_KIN"/>
    <property type="match status" value="1"/>
</dbReference>
<sequence>MKIINRIRQFTDGILNKDEDPINRARFHILFYSMVATLAITLILLVAYIVNGPPLQLWRLSIVLAAIFTSLYFLVVRNNYKPAAHIIVWMLNMLVWTNIFLLIQALNIVTIQYIILTITCSFYMLSSRHGMVYSIIVMIPVVIHFILQGTNNIQVFVTPQQASNPVFLSVLLFNFSLIIFIHYHFLKAFHDALNKLRTAQTHEKSLNERLVVAIKDAEASSKAKSDFLSTMSHELRTPLNSVIGLSYVLLADNPRKEQEENLKVLHFSAGSLLSLINDILDFNKLEYGKLELEKIGFKPDELITDICAGLKLQAEEKGLEFTMNLDDRLSGTTLIGDSTRLLQILFNLVGNAVKFTSKGQVVLTVEVITEREELLELKFSVRDTGIGISDKHLNVIFEPFSQASSNINREFGGTGLGLAITKQLLELHGTTMSIESVFGRGTTFSFNITYQRANASQVDELSTRASVSASTIDLSELSILVAEDNAMNILLIKKLFQSWGISADYVVNGGEAVEMAKTKSYDVILMDIHMPIMDGYEASREILKGYNSRNKKPWIIALTASVSNDINVKVTEAGLNDFISKPFNPRELKARLSALSNLKVISNAEDVTK</sequence>
<accession>A0A1T4ZZW4</accession>
<dbReference type="GO" id="GO:0000155">
    <property type="term" value="F:phosphorelay sensor kinase activity"/>
    <property type="evidence" value="ECO:0007669"/>
    <property type="project" value="InterPro"/>
</dbReference>
<dbReference type="CDD" id="cd00082">
    <property type="entry name" value="HisKA"/>
    <property type="match status" value="1"/>
</dbReference>
<dbReference type="InterPro" id="IPR005467">
    <property type="entry name" value="His_kinase_dom"/>
</dbReference>
<dbReference type="PANTHER" id="PTHR45339">
    <property type="entry name" value="HYBRID SIGNAL TRANSDUCTION HISTIDINE KINASE J"/>
    <property type="match status" value="1"/>
</dbReference>
<keyword evidence="9" id="KW-1185">Reference proteome</keyword>
<dbReference type="Pfam" id="PF02518">
    <property type="entry name" value="HATPase_c"/>
    <property type="match status" value="1"/>
</dbReference>
<dbReference type="InterPro" id="IPR003661">
    <property type="entry name" value="HisK_dim/P_dom"/>
</dbReference>
<feature type="domain" description="Histidine kinase" evidence="6">
    <location>
        <begin position="230"/>
        <end position="452"/>
    </location>
</feature>
<proteinExistence type="predicted"/>
<feature type="transmembrane region" description="Helical" evidence="5">
    <location>
        <begin position="56"/>
        <end position="76"/>
    </location>
</feature>
<dbReference type="Gene3D" id="3.30.565.10">
    <property type="entry name" value="Histidine kinase-like ATPase, C-terminal domain"/>
    <property type="match status" value="1"/>
</dbReference>
<dbReference type="InterPro" id="IPR004358">
    <property type="entry name" value="Sig_transdc_His_kin-like_C"/>
</dbReference>
<dbReference type="InterPro" id="IPR011006">
    <property type="entry name" value="CheY-like_superfamily"/>
</dbReference>
<keyword evidence="3 4" id="KW-0597">Phosphoprotein</keyword>
<gene>
    <name evidence="8" type="ORF">SAMN05661099_0106</name>
</gene>
<dbReference type="PROSITE" id="PS50110">
    <property type="entry name" value="RESPONSE_REGULATORY"/>
    <property type="match status" value="1"/>
</dbReference>
<dbReference type="SUPFAM" id="SSF52172">
    <property type="entry name" value="CheY-like"/>
    <property type="match status" value="1"/>
</dbReference>
<dbReference type="Gene3D" id="1.10.287.130">
    <property type="match status" value="1"/>
</dbReference>
<protein>
    <recommendedName>
        <fullName evidence="2">histidine kinase</fullName>
        <ecNumber evidence="2">2.7.13.3</ecNumber>
    </recommendedName>
</protein>
<organism evidence="8 9">
    <name type="scientific">Daejeonella lutea</name>
    <dbReference type="NCBI Taxonomy" id="572036"/>
    <lineage>
        <taxon>Bacteria</taxon>
        <taxon>Pseudomonadati</taxon>
        <taxon>Bacteroidota</taxon>
        <taxon>Sphingobacteriia</taxon>
        <taxon>Sphingobacteriales</taxon>
        <taxon>Sphingobacteriaceae</taxon>
        <taxon>Daejeonella</taxon>
    </lineage>
</organism>
<dbReference type="OrthoDB" id="9811889at2"/>
<dbReference type="PANTHER" id="PTHR45339:SF3">
    <property type="entry name" value="HISTIDINE KINASE"/>
    <property type="match status" value="1"/>
</dbReference>
<dbReference type="SMART" id="SM00388">
    <property type="entry name" value="HisKA"/>
    <property type="match status" value="1"/>
</dbReference>
<dbReference type="STRING" id="572036.SAMN05661099_0106"/>
<dbReference type="InterPro" id="IPR036097">
    <property type="entry name" value="HisK_dim/P_sf"/>
</dbReference>
<evidence type="ECO:0000256" key="4">
    <source>
        <dbReference type="PROSITE-ProRule" id="PRU00169"/>
    </source>
</evidence>
<evidence type="ECO:0000259" key="6">
    <source>
        <dbReference type="PROSITE" id="PS50109"/>
    </source>
</evidence>
<evidence type="ECO:0000256" key="3">
    <source>
        <dbReference type="ARBA" id="ARBA00022553"/>
    </source>
</evidence>
<keyword evidence="5" id="KW-0472">Membrane</keyword>
<dbReference type="SMART" id="SM00387">
    <property type="entry name" value="HATPase_c"/>
    <property type="match status" value="1"/>
</dbReference>
<name>A0A1T4ZZW4_9SPHI</name>
<feature type="transmembrane region" description="Helical" evidence="5">
    <location>
        <begin position="167"/>
        <end position="186"/>
    </location>
</feature>
<evidence type="ECO:0000259" key="7">
    <source>
        <dbReference type="PROSITE" id="PS50110"/>
    </source>
</evidence>
<dbReference type="SUPFAM" id="SSF55874">
    <property type="entry name" value="ATPase domain of HSP90 chaperone/DNA topoisomerase II/histidine kinase"/>
    <property type="match status" value="1"/>
</dbReference>
<dbReference type="CDD" id="cd17546">
    <property type="entry name" value="REC_hyHK_CKI1_RcsC-like"/>
    <property type="match status" value="1"/>
</dbReference>
<dbReference type="InterPro" id="IPR036890">
    <property type="entry name" value="HATPase_C_sf"/>
</dbReference>
<feature type="modified residue" description="4-aspartylphosphate" evidence="4">
    <location>
        <position position="527"/>
    </location>
</feature>
<dbReference type="Gene3D" id="3.40.50.2300">
    <property type="match status" value="1"/>
</dbReference>
<dbReference type="EMBL" id="FUYR01000001">
    <property type="protein sequence ID" value="SKB27933.1"/>
    <property type="molecule type" value="Genomic_DNA"/>
</dbReference>
<evidence type="ECO:0000256" key="2">
    <source>
        <dbReference type="ARBA" id="ARBA00012438"/>
    </source>
</evidence>
<dbReference type="InterPro" id="IPR001789">
    <property type="entry name" value="Sig_transdc_resp-reg_receiver"/>
</dbReference>
<dbReference type="Proteomes" id="UP000189981">
    <property type="component" value="Unassembled WGS sequence"/>
</dbReference>
<dbReference type="Pfam" id="PF00072">
    <property type="entry name" value="Response_reg"/>
    <property type="match status" value="1"/>
</dbReference>
<evidence type="ECO:0000256" key="1">
    <source>
        <dbReference type="ARBA" id="ARBA00000085"/>
    </source>
</evidence>
<feature type="domain" description="Response regulatory" evidence="7">
    <location>
        <begin position="478"/>
        <end position="596"/>
    </location>
</feature>
<dbReference type="FunFam" id="3.30.565.10:FF:000010">
    <property type="entry name" value="Sensor histidine kinase RcsC"/>
    <property type="match status" value="1"/>
</dbReference>
<reference evidence="9" key="1">
    <citation type="submission" date="2017-02" db="EMBL/GenBank/DDBJ databases">
        <authorList>
            <person name="Varghese N."/>
            <person name="Submissions S."/>
        </authorList>
    </citation>
    <scope>NUCLEOTIDE SEQUENCE [LARGE SCALE GENOMIC DNA]</scope>
    <source>
        <strain evidence="9">DSM 22385</strain>
    </source>
</reference>
<evidence type="ECO:0000313" key="9">
    <source>
        <dbReference type="Proteomes" id="UP000189981"/>
    </source>
</evidence>
<dbReference type="EC" id="2.7.13.3" evidence="2"/>
<evidence type="ECO:0000313" key="8">
    <source>
        <dbReference type="EMBL" id="SKB27933.1"/>
    </source>
</evidence>
<feature type="transmembrane region" description="Helical" evidence="5">
    <location>
        <begin position="29"/>
        <end position="50"/>
    </location>
</feature>
<dbReference type="InterPro" id="IPR003594">
    <property type="entry name" value="HATPase_dom"/>
</dbReference>
<feature type="transmembrane region" description="Helical" evidence="5">
    <location>
        <begin position="130"/>
        <end position="147"/>
    </location>
</feature>
<keyword evidence="8" id="KW-0808">Transferase</keyword>
<comment type="catalytic activity">
    <reaction evidence="1">
        <text>ATP + protein L-histidine = ADP + protein N-phospho-L-histidine.</text>
        <dbReference type="EC" id="2.7.13.3"/>
    </reaction>
</comment>
<dbReference type="SMART" id="SM00448">
    <property type="entry name" value="REC"/>
    <property type="match status" value="1"/>
</dbReference>